<dbReference type="InterPro" id="IPR031481">
    <property type="entry name" value="Glyco_tran_10_N"/>
</dbReference>
<proteinExistence type="inferred from homology"/>
<dbReference type="InParanoid" id="A0A3P8WTT7"/>
<evidence type="ECO:0000313" key="15">
    <source>
        <dbReference type="Ensembl" id="ENSCSEP00000029922.1"/>
    </source>
</evidence>
<evidence type="ECO:0000256" key="1">
    <source>
        <dbReference type="ARBA" id="ARBA00004167"/>
    </source>
</evidence>
<dbReference type="RefSeq" id="XP_008322748.1">
    <property type="nucleotide sequence ID" value="XM_008324526.3"/>
</dbReference>
<keyword evidence="7" id="KW-0735">Signal-anchor</keyword>
<evidence type="ECO:0000256" key="5">
    <source>
        <dbReference type="ARBA" id="ARBA00022679"/>
    </source>
</evidence>
<sequence>MEGETMRTLQPVKKSILFLVPCLLLLYFYNSWLTGFQPVNTVHPYILCKNSSGYSHNVTILLWHFPFGVSMKLDGDVCWDLYHIPRCRLVDQRSAISYADVVVFHNRELVMGHEKLPLDHVCPQHQRWAWMTLESPVNNGNLRQFSNIFNMTMTYRRDSDVPLPYGMILPKAEAEEAQLEVVPLNKSSLICWVVSNYQSHYKRSQVYQELSSLVPVQVYGKWSKNYLRDSKLLPTISHCYFYLAFENSIATDYITEKLWKNAFQGGAVPVVLGARLSDYRAVAPPHSFIHVDDFTSVKDLAKYLQQLAKDEKRYREYFTWKEKWEVKRFTDWRERLCQICLHFDTLPEHKVYPDLMAWMSS</sequence>
<comment type="pathway">
    <text evidence="2">Protein modification; protein glycosylation.</text>
</comment>
<dbReference type="Proteomes" id="UP000265120">
    <property type="component" value="Chromosome 14"/>
</dbReference>
<evidence type="ECO:0000259" key="13">
    <source>
        <dbReference type="Pfam" id="PF00852"/>
    </source>
</evidence>
<evidence type="ECO:0000256" key="7">
    <source>
        <dbReference type="ARBA" id="ARBA00022968"/>
    </source>
</evidence>
<dbReference type="GeneTree" id="ENSGT00940000167205"/>
<accession>A0A3P8WTT7</accession>
<evidence type="ECO:0000259" key="14">
    <source>
        <dbReference type="Pfam" id="PF17039"/>
    </source>
</evidence>
<dbReference type="OMA" id="GRWTKNR"/>
<name>A0A3P8WTT7_CYNSE</name>
<evidence type="ECO:0000256" key="9">
    <source>
        <dbReference type="ARBA" id="ARBA00023136"/>
    </source>
</evidence>
<keyword evidence="10" id="KW-0325">Glycoprotein</keyword>
<dbReference type="GO" id="GO:0046920">
    <property type="term" value="F:alpha-(1-&gt;3)-fucosyltransferase activity"/>
    <property type="evidence" value="ECO:0007669"/>
    <property type="project" value="TreeGrafter"/>
</dbReference>
<feature type="domain" description="Fucosyltransferase N-terminal" evidence="14">
    <location>
        <begin position="56"/>
        <end position="166"/>
    </location>
</feature>
<dbReference type="Gene3D" id="3.40.50.11660">
    <property type="entry name" value="Glycosyl transferase family 10, C-terminal domain"/>
    <property type="match status" value="1"/>
</dbReference>
<dbReference type="AlphaFoldDB" id="A0A3P8WTT7"/>
<protein>
    <recommendedName>
        <fullName evidence="12">Fucosyltransferase</fullName>
        <ecNumber evidence="12">2.4.1.-</ecNumber>
    </recommendedName>
</protein>
<dbReference type="Pfam" id="PF17039">
    <property type="entry name" value="Glyco_tran_10_N"/>
    <property type="match status" value="1"/>
</dbReference>
<dbReference type="FunFam" id="3.40.50.11660:FF:000001">
    <property type="entry name" value="alpha-(1,3)-fucosyltransferase 9"/>
    <property type="match status" value="1"/>
</dbReference>
<dbReference type="InterPro" id="IPR038577">
    <property type="entry name" value="GT10-like_C_sf"/>
</dbReference>
<dbReference type="OrthoDB" id="427096at2759"/>
<dbReference type="EC" id="2.4.1.-" evidence="12"/>
<keyword evidence="16" id="KW-1185">Reference proteome</keyword>
<dbReference type="SUPFAM" id="SSF53756">
    <property type="entry name" value="UDP-Glycosyltransferase/glycogen phosphorylase"/>
    <property type="match status" value="1"/>
</dbReference>
<dbReference type="InterPro" id="IPR001503">
    <property type="entry name" value="Glyco_trans_10"/>
</dbReference>
<evidence type="ECO:0000256" key="3">
    <source>
        <dbReference type="ARBA" id="ARBA00008919"/>
    </source>
</evidence>
<dbReference type="KEGG" id="csem:103389209"/>
<evidence type="ECO:0000256" key="6">
    <source>
        <dbReference type="ARBA" id="ARBA00022692"/>
    </source>
</evidence>
<dbReference type="GeneID" id="103389209"/>
<dbReference type="GO" id="GO:0032580">
    <property type="term" value="C:Golgi cisterna membrane"/>
    <property type="evidence" value="ECO:0007669"/>
    <property type="project" value="UniProtKB-SubCell"/>
</dbReference>
<comment type="subcellular location">
    <subcellularLocation>
        <location evidence="12">Golgi apparatus</location>
        <location evidence="12">Golgi stack membrane</location>
        <topology evidence="12">Single-pass type II membrane protein</topology>
    </subcellularLocation>
    <subcellularLocation>
        <location evidence="1">Membrane</location>
        <topology evidence="1">Single-pass membrane protein</topology>
    </subcellularLocation>
</comment>
<dbReference type="CTD" id="2529"/>
<dbReference type="PANTHER" id="PTHR11929">
    <property type="entry name" value="ALPHA- 1,3 -FUCOSYLTRANSFERASE"/>
    <property type="match status" value="1"/>
</dbReference>
<evidence type="ECO:0000256" key="4">
    <source>
        <dbReference type="ARBA" id="ARBA00022676"/>
    </source>
</evidence>
<evidence type="ECO:0000256" key="8">
    <source>
        <dbReference type="ARBA" id="ARBA00022989"/>
    </source>
</evidence>
<comment type="similarity">
    <text evidence="3 12">Belongs to the glycosyltransferase 10 family.</text>
</comment>
<dbReference type="STRING" id="244447.ENSCSEP00000029922"/>
<comment type="catalytic activity">
    <reaction evidence="11">
        <text>an N-acetyl-alpha-neuraminyl-(2-&gt;3)-beta-D-galactosyl-(1-&gt;4)-N-acetyl-beta-D-glucosaminyl derivative + GDP-beta-L-fucose = an alpha-Neu5Ac-(2-&gt;3)-beta-D-Gal-(1-&gt;4)-[alpha-L-Fuc-(1-&gt;3)]-beta-D-GlcNAc derivative + GDP + H(+)</text>
        <dbReference type="Rhea" id="RHEA:56076"/>
        <dbReference type="ChEBI" id="CHEBI:15378"/>
        <dbReference type="ChEBI" id="CHEBI:57273"/>
        <dbReference type="ChEBI" id="CHEBI:58189"/>
        <dbReference type="ChEBI" id="CHEBI:136545"/>
        <dbReference type="ChEBI" id="CHEBI:139509"/>
    </reaction>
    <physiologicalReaction direction="left-to-right" evidence="11">
        <dbReference type="Rhea" id="RHEA:56077"/>
    </physiologicalReaction>
</comment>
<evidence type="ECO:0000313" key="16">
    <source>
        <dbReference type="Proteomes" id="UP000265120"/>
    </source>
</evidence>
<dbReference type="Ensembl" id="ENSCSET00000030325.1">
    <property type="protein sequence ID" value="ENSCSEP00000029922.1"/>
    <property type="gene ID" value="ENSCSEG00000019186.1"/>
</dbReference>
<evidence type="ECO:0000256" key="2">
    <source>
        <dbReference type="ARBA" id="ARBA00004922"/>
    </source>
</evidence>
<keyword evidence="6 12" id="KW-0812">Transmembrane</keyword>
<keyword evidence="9" id="KW-0472">Membrane</keyword>
<dbReference type="UniPathway" id="UPA00378"/>
<keyword evidence="12" id="KW-0333">Golgi apparatus</keyword>
<reference evidence="15" key="2">
    <citation type="submission" date="2025-08" db="UniProtKB">
        <authorList>
            <consortium name="Ensembl"/>
        </authorList>
    </citation>
    <scope>IDENTIFICATION</scope>
</reference>
<dbReference type="InterPro" id="IPR055270">
    <property type="entry name" value="Glyco_tran_10_C"/>
</dbReference>
<dbReference type="Pfam" id="PF00852">
    <property type="entry name" value="Glyco_transf_10"/>
    <property type="match status" value="1"/>
</dbReference>
<feature type="domain" description="Fucosyltransferase C-terminal" evidence="13">
    <location>
        <begin position="185"/>
        <end position="358"/>
    </location>
</feature>
<evidence type="ECO:0000256" key="12">
    <source>
        <dbReference type="RuleBase" id="RU003832"/>
    </source>
</evidence>
<reference evidence="15 16" key="1">
    <citation type="journal article" date="2014" name="Nat. Genet.">
        <title>Whole-genome sequence of a flatfish provides insights into ZW sex chromosome evolution and adaptation to a benthic lifestyle.</title>
        <authorList>
            <person name="Chen S."/>
            <person name="Zhang G."/>
            <person name="Shao C."/>
            <person name="Huang Q."/>
            <person name="Liu G."/>
            <person name="Zhang P."/>
            <person name="Song W."/>
            <person name="An N."/>
            <person name="Chalopin D."/>
            <person name="Volff J.N."/>
            <person name="Hong Y."/>
            <person name="Li Q."/>
            <person name="Sha Z."/>
            <person name="Zhou H."/>
            <person name="Xie M."/>
            <person name="Yu Q."/>
            <person name="Liu Y."/>
            <person name="Xiang H."/>
            <person name="Wang N."/>
            <person name="Wu K."/>
            <person name="Yang C."/>
            <person name="Zhou Q."/>
            <person name="Liao X."/>
            <person name="Yang L."/>
            <person name="Hu Q."/>
            <person name="Zhang J."/>
            <person name="Meng L."/>
            <person name="Jin L."/>
            <person name="Tian Y."/>
            <person name="Lian J."/>
            <person name="Yang J."/>
            <person name="Miao G."/>
            <person name="Liu S."/>
            <person name="Liang Z."/>
            <person name="Yan F."/>
            <person name="Li Y."/>
            <person name="Sun B."/>
            <person name="Zhang H."/>
            <person name="Zhang J."/>
            <person name="Zhu Y."/>
            <person name="Du M."/>
            <person name="Zhao Y."/>
            <person name="Schartl M."/>
            <person name="Tang Q."/>
            <person name="Wang J."/>
        </authorList>
    </citation>
    <scope>NUCLEOTIDE SEQUENCE</scope>
</reference>
<reference evidence="15" key="3">
    <citation type="submission" date="2025-09" db="UniProtKB">
        <authorList>
            <consortium name="Ensembl"/>
        </authorList>
    </citation>
    <scope>IDENTIFICATION</scope>
</reference>
<evidence type="ECO:0000256" key="10">
    <source>
        <dbReference type="ARBA" id="ARBA00023180"/>
    </source>
</evidence>
<organism evidence="15 16">
    <name type="scientific">Cynoglossus semilaevis</name>
    <name type="common">Tongue sole</name>
    <dbReference type="NCBI Taxonomy" id="244447"/>
    <lineage>
        <taxon>Eukaryota</taxon>
        <taxon>Metazoa</taxon>
        <taxon>Chordata</taxon>
        <taxon>Craniata</taxon>
        <taxon>Vertebrata</taxon>
        <taxon>Euteleostomi</taxon>
        <taxon>Actinopterygii</taxon>
        <taxon>Neopterygii</taxon>
        <taxon>Teleostei</taxon>
        <taxon>Neoteleostei</taxon>
        <taxon>Acanthomorphata</taxon>
        <taxon>Carangaria</taxon>
        <taxon>Pleuronectiformes</taxon>
        <taxon>Pleuronectoidei</taxon>
        <taxon>Cynoglossidae</taxon>
        <taxon>Cynoglossinae</taxon>
        <taxon>Cynoglossus</taxon>
    </lineage>
</organism>
<keyword evidence="8" id="KW-1133">Transmembrane helix</keyword>
<dbReference type="PANTHER" id="PTHR11929:SF245">
    <property type="entry name" value="FUCOSYLTRANSFERASE"/>
    <property type="match status" value="1"/>
</dbReference>
<evidence type="ECO:0000256" key="11">
    <source>
        <dbReference type="ARBA" id="ARBA00036481"/>
    </source>
</evidence>
<dbReference type="FunCoup" id="A0A3P8WTT7">
    <property type="interactions" value="260"/>
</dbReference>
<keyword evidence="4 12" id="KW-0328">Glycosyltransferase</keyword>
<keyword evidence="5 12" id="KW-0808">Transferase</keyword>